<evidence type="ECO:0000313" key="3">
    <source>
        <dbReference type="RefSeq" id="XP_002138175.2"/>
    </source>
</evidence>
<proteinExistence type="predicted"/>
<organism evidence="2 3">
    <name type="scientific">Drosophila pseudoobscura pseudoobscura</name>
    <name type="common">Fruit fly</name>
    <dbReference type="NCBI Taxonomy" id="46245"/>
    <lineage>
        <taxon>Eukaryota</taxon>
        <taxon>Metazoa</taxon>
        <taxon>Ecdysozoa</taxon>
        <taxon>Arthropoda</taxon>
        <taxon>Hexapoda</taxon>
        <taxon>Insecta</taxon>
        <taxon>Pterygota</taxon>
        <taxon>Neoptera</taxon>
        <taxon>Endopterygota</taxon>
        <taxon>Diptera</taxon>
        <taxon>Brachycera</taxon>
        <taxon>Muscomorpha</taxon>
        <taxon>Ephydroidea</taxon>
        <taxon>Drosophilidae</taxon>
        <taxon>Drosophila</taxon>
        <taxon>Sophophora</taxon>
    </lineage>
</organism>
<dbReference type="AlphaFoldDB" id="A0A6I8V3S4"/>
<protein>
    <submittedName>
        <fullName evidence="3">Uncharacterized protein CheB42a</fullName>
    </submittedName>
</protein>
<evidence type="ECO:0000313" key="2">
    <source>
        <dbReference type="Proteomes" id="UP000001819"/>
    </source>
</evidence>
<keyword evidence="2" id="KW-1185">Reference proteome</keyword>
<dbReference type="InterPro" id="IPR006601">
    <property type="entry name" value="Uncharacterised_DM11_DROME"/>
</dbReference>
<feature type="chain" id="PRO_5026226962" evidence="1">
    <location>
        <begin position="23"/>
        <end position="202"/>
    </location>
</feature>
<feature type="signal peptide" evidence="1">
    <location>
        <begin position="1"/>
        <end position="22"/>
    </location>
</feature>
<name>A0A6I8V3S4_DROPS</name>
<reference evidence="2" key="1">
    <citation type="submission" date="2024-06" db="UniProtKB">
        <authorList>
            <consortium name="RefSeq"/>
        </authorList>
    </citation>
    <scope>NUCLEOTIDE SEQUENCE [LARGE SCALE GENOMIC DNA]</scope>
    <source>
        <strain evidence="2">MV2-25</strain>
    </source>
</reference>
<keyword evidence="1" id="KW-0732">Signal</keyword>
<dbReference type="InParanoid" id="A0A6I8V3S4"/>
<gene>
    <name evidence="3" type="primary">CheB42a</name>
</gene>
<reference evidence="3" key="2">
    <citation type="submission" date="2025-08" db="UniProtKB">
        <authorList>
            <consortium name="RefSeq"/>
        </authorList>
    </citation>
    <scope>IDENTIFICATION</scope>
    <source>
        <strain evidence="3">MV-25-SWS-2005</strain>
        <tissue evidence="3">Whole body</tissue>
    </source>
</reference>
<sequence length="202" mass="23251">MLTHPKCLFVVLQLSFVCLSRAVEYEFLLEKDGLMAPCENHPGNPSGLDALFDMSILNITQKTESTLQLTGDTVIVWQDVEPSDTITLFGQIYQFEQGNWQKTMFSASSKDFCKNMFEKNQYWYKFWTQNIINSKDVRKTCINTRGSVVKHESFDLVLKASVNVPNLGGRYKLVVLFEAFDKRNVKRPVSICSEFRGIIRRV</sequence>
<dbReference type="SMART" id="SM00675">
    <property type="entry name" value="DM11"/>
    <property type="match status" value="1"/>
</dbReference>
<evidence type="ECO:0000256" key="1">
    <source>
        <dbReference type="SAM" id="SignalP"/>
    </source>
</evidence>
<dbReference type="Proteomes" id="UP000001819">
    <property type="component" value="Chromosome 3"/>
</dbReference>
<accession>A0A6I8V3S4</accession>
<dbReference type="KEGG" id="dpo:6898093"/>
<dbReference type="RefSeq" id="XP_002138175.2">
    <property type="nucleotide sequence ID" value="XM_002138139.3"/>
</dbReference>